<accession>A0A6I2MM31</accession>
<evidence type="ECO:0000256" key="2">
    <source>
        <dbReference type="ARBA" id="ARBA00023239"/>
    </source>
</evidence>
<comment type="caution">
    <text evidence="4">The sequence shown here is derived from an EMBL/GenBank/DDBJ whole genome shotgun (WGS) entry which is preliminary data.</text>
</comment>
<keyword evidence="5" id="KW-1185">Reference proteome</keyword>
<dbReference type="AlphaFoldDB" id="A0A6I2MM31"/>
<name>A0A6I2MM31_9FLAO</name>
<dbReference type="OrthoDB" id="7210452at2"/>
<dbReference type="Gene3D" id="1.50.10.100">
    <property type="entry name" value="Chondroitin AC/alginate lyase"/>
    <property type="match status" value="1"/>
</dbReference>
<proteinExistence type="predicted"/>
<evidence type="ECO:0000256" key="1">
    <source>
        <dbReference type="ARBA" id="ARBA00022729"/>
    </source>
</evidence>
<keyword evidence="1" id="KW-0732">Signal</keyword>
<feature type="domain" description="Alginate lyase" evidence="3">
    <location>
        <begin position="98"/>
        <end position="379"/>
    </location>
</feature>
<protein>
    <recommendedName>
        <fullName evidence="3">Alginate lyase domain-containing protein</fullName>
    </recommendedName>
</protein>
<keyword evidence="2" id="KW-0456">Lyase</keyword>
<dbReference type="EMBL" id="WKJH01000018">
    <property type="protein sequence ID" value="MRX64788.1"/>
    <property type="molecule type" value="Genomic_DNA"/>
</dbReference>
<organism evidence="4 5">
    <name type="scientific">Maribacter luteus</name>
    <dbReference type="NCBI Taxonomy" id="2594478"/>
    <lineage>
        <taxon>Bacteria</taxon>
        <taxon>Pseudomonadati</taxon>
        <taxon>Bacteroidota</taxon>
        <taxon>Flavobacteriia</taxon>
        <taxon>Flavobacteriales</taxon>
        <taxon>Flavobacteriaceae</taxon>
        <taxon>Maribacter</taxon>
    </lineage>
</organism>
<dbReference type="Proteomes" id="UP000443153">
    <property type="component" value="Unassembled WGS sequence"/>
</dbReference>
<reference evidence="4 5" key="1">
    <citation type="submission" date="2019-11" db="EMBL/GenBank/DDBJ databases">
        <title>Maribacter lutea sp. nov., a marine bacterium isolated from intertidal sand.</title>
        <authorList>
            <person name="Liu A."/>
        </authorList>
    </citation>
    <scope>NUCLEOTIDE SEQUENCE [LARGE SCALE GENOMIC DNA]</scope>
    <source>
        <strain evidence="4 5">RZ05</strain>
    </source>
</reference>
<gene>
    <name evidence="4" type="ORF">GJ691_11485</name>
</gene>
<dbReference type="GO" id="GO:0042597">
    <property type="term" value="C:periplasmic space"/>
    <property type="evidence" value="ECO:0007669"/>
    <property type="project" value="InterPro"/>
</dbReference>
<dbReference type="InterPro" id="IPR008929">
    <property type="entry name" value="Chondroitin_lyas"/>
</dbReference>
<dbReference type="InterPro" id="IPR008397">
    <property type="entry name" value="Alginate_lyase_dom"/>
</dbReference>
<sequence length="432" mass="49513">MLFNTLKWPILYIVFMMNIICGQKSQVNGNTKNGIHISDIAPVNEPRKIGISNTLTIYNFEQLAQVKKAIQNGNEYYGSAYDKLLRAADKAFKEGPFSVMEKKQIAPSGDKHDYLSLAPYWWPDPDKDDGLPWIRKDGKINPLTRGENVDDPAKDKMIHNVKTLSLAYFFSGNIIYADKTKELLKVWFVDEATKMKPNLNYAQGVPGSSVGRGFGVIEFAGIENIITAIEVLEMENELEPKLGNALRKWMSNYLKWLQTSELGLFEKSRKNNHGTLYDVQEVSLLLFFDRTEEARAVLESVVQNRIDPQIEPDGKQLHELERTKALTYSILNLSGLTKLAFFGKKEGVNIDLWNYKSPSGDIQKAYDYLLPFVDKVNQWPYQQLGNIDDAIERLRQMFVITGSMHQIEEYCKMNITQKNKYDINRLLYPCLP</sequence>
<dbReference type="Pfam" id="PF05426">
    <property type="entry name" value="Alginate_lyase"/>
    <property type="match status" value="1"/>
</dbReference>
<dbReference type="SUPFAM" id="SSF48230">
    <property type="entry name" value="Chondroitin AC/alginate lyase"/>
    <property type="match status" value="1"/>
</dbReference>
<evidence type="ECO:0000259" key="3">
    <source>
        <dbReference type="Pfam" id="PF05426"/>
    </source>
</evidence>
<evidence type="ECO:0000313" key="5">
    <source>
        <dbReference type="Proteomes" id="UP000443153"/>
    </source>
</evidence>
<dbReference type="GO" id="GO:0016829">
    <property type="term" value="F:lyase activity"/>
    <property type="evidence" value="ECO:0007669"/>
    <property type="project" value="UniProtKB-KW"/>
</dbReference>
<evidence type="ECO:0000313" key="4">
    <source>
        <dbReference type="EMBL" id="MRX64788.1"/>
    </source>
</evidence>